<dbReference type="InterPro" id="IPR049326">
    <property type="entry name" value="Rhodopsin_dom_fungi"/>
</dbReference>
<feature type="transmembrane region" description="Helical" evidence="6">
    <location>
        <begin position="17"/>
        <end position="40"/>
    </location>
</feature>
<protein>
    <recommendedName>
        <fullName evidence="7">Rhodopsin domain-containing protein</fullName>
    </recommendedName>
</protein>
<reference evidence="8 9" key="1">
    <citation type="journal article" date="2018" name="IMA Fungus">
        <title>IMA Genome-F 9: Draft genome sequence of Annulohypoxylon stygium, Aspergillus mulundensis, Berkeleyomyces basicola (syn. Thielaviopsis basicola), Ceratocystis smalleyi, two Cercospora beticola strains, Coleophoma cylindrospora, Fusarium fracticaudum, Phialophora cf. hyalina, and Morchella septimelata.</title>
        <authorList>
            <person name="Wingfield B.D."/>
            <person name="Bills G.F."/>
            <person name="Dong Y."/>
            <person name="Huang W."/>
            <person name="Nel W.J."/>
            <person name="Swalarsk-Parry B.S."/>
            <person name="Vaghefi N."/>
            <person name="Wilken P.M."/>
            <person name="An Z."/>
            <person name="de Beer Z.W."/>
            <person name="De Vos L."/>
            <person name="Chen L."/>
            <person name="Duong T.A."/>
            <person name="Gao Y."/>
            <person name="Hammerbacher A."/>
            <person name="Kikkert J.R."/>
            <person name="Li Y."/>
            <person name="Li H."/>
            <person name="Li K."/>
            <person name="Li Q."/>
            <person name="Liu X."/>
            <person name="Ma X."/>
            <person name="Naidoo K."/>
            <person name="Pethybridge S.J."/>
            <person name="Sun J."/>
            <person name="Steenkamp E.T."/>
            <person name="van der Nest M.A."/>
            <person name="van Wyk S."/>
            <person name="Wingfield M.J."/>
            <person name="Xiong C."/>
            <person name="Yue Q."/>
            <person name="Zhang X."/>
        </authorList>
    </citation>
    <scope>NUCLEOTIDE SEQUENCE [LARGE SCALE GENOMIC DNA]</scope>
    <source>
        <strain evidence="8 9">BP 5553</strain>
    </source>
</reference>
<keyword evidence="9" id="KW-1185">Reference proteome</keyword>
<evidence type="ECO:0000313" key="9">
    <source>
        <dbReference type="Proteomes" id="UP000254866"/>
    </source>
</evidence>
<name>A0A370TXM8_9HELO</name>
<accession>A0A370TXM8</accession>
<evidence type="ECO:0000313" key="8">
    <source>
        <dbReference type="EMBL" id="RDL40284.1"/>
    </source>
</evidence>
<feature type="transmembrane region" description="Helical" evidence="6">
    <location>
        <begin position="210"/>
        <end position="232"/>
    </location>
</feature>
<dbReference type="PANTHER" id="PTHR33048">
    <property type="entry name" value="PTH11-LIKE INTEGRAL MEMBRANE PROTEIN (AFU_ORTHOLOGUE AFUA_5G11245)"/>
    <property type="match status" value="1"/>
</dbReference>
<evidence type="ECO:0000256" key="4">
    <source>
        <dbReference type="ARBA" id="ARBA00023136"/>
    </source>
</evidence>
<feature type="transmembrane region" description="Helical" evidence="6">
    <location>
        <begin position="130"/>
        <end position="154"/>
    </location>
</feature>
<comment type="subcellular location">
    <subcellularLocation>
        <location evidence="1">Membrane</location>
        <topology evidence="1">Multi-pass membrane protein</topology>
    </subcellularLocation>
</comment>
<keyword evidence="3 6" id="KW-1133">Transmembrane helix</keyword>
<feature type="transmembrane region" description="Helical" evidence="6">
    <location>
        <begin position="174"/>
        <end position="198"/>
    </location>
</feature>
<evidence type="ECO:0000256" key="3">
    <source>
        <dbReference type="ARBA" id="ARBA00022989"/>
    </source>
</evidence>
<comment type="similarity">
    <text evidence="5">Belongs to the SAT4 family.</text>
</comment>
<dbReference type="OrthoDB" id="5273647at2759"/>
<feature type="transmembrane region" description="Helical" evidence="6">
    <location>
        <begin position="96"/>
        <end position="118"/>
    </location>
</feature>
<dbReference type="AlphaFoldDB" id="A0A370TXM8"/>
<evidence type="ECO:0000256" key="5">
    <source>
        <dbReference type="ARBA" id="ARBA00038359"/>
    </source>
</evidence>
<dbReference type="GeneID" id="43593112"/>
<comment type="caution">
    <text evidence="8">The sequence shown here is derived from an EMBL/GenBank/DDBJ whole genome shotgun (WGS) entry which is preliminary data.</text>
</comment>
<feature type="transmembrane region" description="Helical" evidence="6">
    <location>
        <begin position="52"/>
        <end position="76"/>
    </location>
</feature>
<sequence>MSYTRIPPNGAGDATGIALLFFSIFSLILAAIAIALRVWVRGMKGTPLALQDWLLFLGWFFSLGLTITIIIFVGFGGLGQHQKHVSTDSVILTLQLLPAAESLWTMANTATKVSILLVYKNIFALRKFRILADTVIVIVIMLAVGNIIQCLAICRPFAFQWDKTIEGGVCGNQTLGILLVAFLNLVTDLMIVIMPMPLVWKLKMPRPKRLVLMAIFGLGIIICVITILRIVFTFSLIQNPHDSTYWIAINAIFLTLEPNLGMVNACLLLLKPLLHRLRPKLGWASHTQSSQDYPLGSHTRDRPSKLLPVKYHARHTDGAHKFTRLGDNHHGLEGAALDFVPDGNVNGIENLAFAKQTKEETVGQSLPAKGITVTKTINVESYMNS</sequence>
<feature type="transmembrane region" description="Helical" evidence="6">
    <location>
        <begin position="244"/>
        <end position="270"/>
    </location>
</feature>
<dbReference type="GO" id="GO:0016020">
    <property type="term" value="C:membrane"/>
    <property type="evidence" value="ECO:0007669"/>
    <property type="project" value="UniProtKB-SubCell"/>
</dbReference>
<dbReference type="Pfam" id="PF20684">
    <property type="entry name" value="Fung_rhodopsin"/>
    <property type="match status" value="1"/>
</dbReference>
<evidence type="ECO:0000259" key="7">
    <source>
        <dbReference type="Pfam" id="PF20684"/>
    </source>
</evidence>
<dbReference type="EMBL" id="NPIC01000001">
    <property type="protein sequence ID" value="RDL40284.1"/>
    <property type="molecule type" value="Genomic_DNA"/>
</dbReference>
<dbReference type="Proteomes" id="UP000254866">
    <property type="component" value="Unassembled WGS sequence"/>
</dbReference>
<keyword evidence="4 6" id="KW-0472">Membrane</keyword>
<dbReference type="InterPro" id="IPR052337">
    <property type="entry name" value="SAT4-like"/>
</dbReference>
<organism evidence="8 9">
    <name type="scientific">Venustampulla echinocandica</name>
    <dbReference type="NCBI Taxonomy" id="2656787"/>
    <lineage>
        <taxon>Eukaryota</taxon>
        <taxon>Fungi</taxon>
        <taxon>Dikarya</taxon>
        <taxon>Ascomycota</taxon>
        <taxon>Pezizomycotina</taxon>
        <taxon>Leotiomycetes</taxon>
        <taxon>Helotiales</taxon>
        <taxon>Pleuroascaceae</taxon>
        <taxon>Venustampulla</taxon>
    </lineage>
</organism>
<proteinExistence type="inferred from homology"/>
<feature type="domain" description="Rhodopsin" evidence="7">
    <location>
        <begin position="36"/>
        <end position="276"/>
    </location>
</feature>
<evidence type="ECO:0000256" key="1">
    <source>
        <dbReference type="ARBA" id="ARBA00004141"/>
    </source>
</evidence>
<dbReference type="RefSeq" id="XP_031872940.1">
    <property type="nucleotide sequence ID" value="XM_032008886.1"/>
</dbReference>
<dbReference type="PANTHER" id="PTHR33048:SF57">
    <property type="entry name" value="INTEGRAL MEMBRANE PROTEIN-RELATED"/>
    <property type="match status" value="1"/>
</dbReference>
<gene>
    <name evidence="8" type="ORF">BP5553_00263</name>
</gene>
<evidence type="ECO:0000256" key="2">
    <source>
        <dbReference type="ARBA" id="ARBA00022692"/>
    </source>
</evidence>
<evidence type="ECO:0000256" key="6">
    <source>
        <dbReference type="SAM" id="Phobius"/>
    </source>
</evidence>
<keyword evidence="2 6" id="KW-0812">Transmembrane</keyword>